<sequence length="42" mass="4869">EPSQPEPLYIAWRTAEKGAGLKWWLDSLDTTELAKKLWDTSH</sequence>
<name>A0A0F9NLA8_9ZZZZ</name>
<reference evidence="1" key="1">
    <citation type="journal article" date="2015" name="Nature">
        <title>Complex archaea that bridge the gap between prokaryotes and eukaryotes.</title>
        <authorList>
            <person name="Spang A."/>
            <person name="Saw J.H."/>
            <person name="Jorgensen S.L."/>
            <person name="Zaremba-Niedzwiedzka K."/>
            <person name="Martijn J."/>
            <person name="Lind A.E."/>
            <person name="van Eijk R."/>
            <person name="Schleper C."/>
            <person name="Guy L."/>
            <person name="Ettema T.J."/>
        </authorList>
    </citation>
    <scope>NUCLEOTIDE SEQUENCE</scope>
</reference>
<gene>
    <name evidence="1" type="ORF">LCGC14_1247330</name>
</gene>
<dbReference type="EMBL" id="LAZR01006799">
    <property type="protein sequence ID" value="KKM89565.1"/>
    <property type="molecule type" value="Genomic_DNA"/>
</dbReference>
<feature type="non-terminal residue" evidence="1">
    <location>
        <position position="1"/>
    </location>
</feature>
<dbReference type="AlphaFoldDB" id="A0A0F9NLA8"/>
<evidence type="ECO:0000313" key="1">
    <source>
        <dbReference type="EMBL" id="KKM89565.1"/>
    </source>
</evidence>
<organism evidence="1">
    <name type="scientific">marine sediment metagenome</name>
    <dbReference type="NCBI Taxonomy" id="412755"/>
    <lineage>
        <taxon>unclassified sequences</taxon>
        <taxon>metagenomes</taxon>
        <taxon>ecological metagenomes</taxon>
    </lineage>
</organism>
<accession>A0A0F9NLA8</accession>
<comment type="caution">
    <text evidence="1">The sequence shown here is derived from an EMBL/GenBank/DDBJ whole genome shotgun (WGS) entry which is preliminary data.</text>
</comment>
<protein>
    <submittedName>
        <fullName evidence="1">Uncharacterized protein</fullName>
    </submittedName>
</protein>
<proteinExistence type="predicted"/>